<proteinExistence type="predicted"/>
<evidence type="ECO:0000313" key="8">
    <source>
        <dbReference type="Ensembl" id="ENSDCDP00010012217.1"/>
    </source>
</evidence>
<reference evidence="8 9" key="1">
    <citation type="submission" date="2020-06" db="EMBL/GenBank/DDBJ databases">
        <authorList>
            <consortium name="Wellcome Sanger Institute Data Sharing"/>
        </authorList>
    </citation>
    <scope>NUCLEOTIDE SEQUENCE [LARGE SCALE GENOMIC DNA]</scope>
</reference>
<evidence type="ECO:0000256" key="3">
    <source>
        <dbReference type="ARBA" id="ARBA00022729"/>
    </source>
</evidence>
<feature type="domain" description="Hemicentin-1-like von Willebrand factor A" evidence="6">
    <location>
        <begin position="288"/>
        <end position="460"/>
    </location>
</feature>
<dbReference type="InterPro" id="IPR056475">
    <property type="entry name" value="GBD_Hemicentin/VWA7"/>
</dbReference>
<evidence type="ECO:0000259" key="7">
    <source>
        <dbReference type="Pfam" id="PF25107"/>
    </source>
</evidence>
<dbReference type="InterPro" id="IPR056861">
    <property type="entry name" value="HMCN1-like_VWA"/>
</dbReference>
<gene>
    <name evidence="8" type="primary">VWA7</name>
</gene>
<organism evidence="8 9">
    <name type="scientific">Denticeps clupeoides</name>
    <name type="common">denticle herring</name>
    <dbReference type="NCBI Taxonomy" id="299321"/>
    <lineage>
        <taxon>Eukaryota</taxon>
        <taxon>Metazoa</taxon>
        <taxon>Chordata</taxon>
        <taxon>Craniata</taxon>
        <taxon>Vertebrata</taxon>
        <taxon>Euteleostomi</taxon>
        <taxon>Actinopterygii</taxon>
        <taxon>Neopterygii</taxon>
        <taxon>Teleostei</taxon>
        <taxon>Clupei</taxon>
        <taxon>Clupeiformes</taxon>
        <taxon>Denticipitoidei</taxon>
        <taxon>Denticipitidae</taxon>
        <taxon>Denticeps</taxon>
    </lineage>
</organism>
<dbReference type="PANTHER" id="PTHR14905">
    <property type="entry name" value="NG37"/>
    <property type="match status" value="1"/>
</dbReference>
<evidence type="ECO:0000259" key="5">
    <source>
        <dbReference type="Pfam" id="PF23560"/>
    </source>
</evidence>
<evidence type="ECO:0000256" key="4">
    <source>
        <dbReference type="ARBA" id="ARBA00023180"/>
    </source>
</evidence>
<accession>A0AAY4ATS1</accession>
<dbReference type="Gene3D" id="3.40.50.410">
    <property type="entry name" value="von Willebrand factor, type A domain"/>
    <property type="match status" value="1"/>
</dbReference>
<evidence type="ECO:0000256" key="1">
    <source>
        <dbReference type="ARBA" id="ARBA00004613"/>
    </source>
</evidence>
<evidence type="ECO:0008006" key="10">
    <source>
        <dbReference type="Google" id="ProtNLM"/>
    </source>
</evidence>
<dbReference type="PANTHER" id="PTHR14905:SF23">
    <property type="entry name" value="VON WILLEBRAND FACTOR A DOMAIN-CONTAINING PROTEIN 7 ISOFORM X1"/>
    <property type="match status" value="1"/>
</dbReference>
<dbReference type="GeneTree" id="ENSGT00390000011517"/>
<dbReference type="Proteomes" id="UP000694580">
    <property type="component" value="Chromosome 13"/>
</dbReference>
<dbReference type="Pfam" id="PF25107">
    <property type="entry name" value="VWA7_N"/>
    <property type="match status" value="1"/>
</dbReference>
<reference evidence="8" key="2">
    <citation type="submission" date="2025-08" db="UniProtKB">
        <authorList>
            <consortium name="Ensembl"/>
        </authorList>
    </citation>
    <scope>IDENTIFICATION</scope>
</reference>
<feature type="domain" description="VWA7 N-terminal" evidence="7">
    <location>
        <begin position="70"/>
        <end position="274"/>
    </location>
</feature>
<sequence>KLPNEVSGILQLLVLSKCHAFLPNFWSQVLTLSWDSYTHQYMTEQAVLNVTMETLSMLPGQHHSDIHDQAGLGRGFWRSVREVVHSNAAMDFLSSTRSDPVYHFDSERVEGAMEMLREFWAQTVLLAKAKEYQGARHNLGQLFHSLQDFYSHSNWVEMGQRSIYLHLLNPKEPAILQNQQQSVKDTPTCSECHGLTCKDNLLKLSTGHPLLTTGYFSSFPAKPAGKCSHGGLLDSSRHREAQGGINKDSTSPFFSPHHYLHVEAAHLATMATLALCVCRLFSVKQPPALVFVMDTTGSMFEEISAARLRAYSIIQARNSDSTNSQPGTFILVPFHDPTVGPVYETEDPEQFLYHLQELTALGGGDEPEMCLTAIQLALMHSPPLSEIFVFTDASPKDAHLYDAVKSLSRESASLLQVTFLLTEDLSRADRRIRRQVLSPDRFSLYTALSAASGGLTVFTSNTDIHKVSAIVQDSIAARKVTLLHAESDSSSSHSFRVDSNMKAVTVHVTGTLSHLTLHSPTGNGNTNVTRMCKTHTPSMARIENVSKPTVHLSGRSQVLPGPPDPLAELEQLQGLHRVILRPPIESGQWIISAKARGPVTFNILGECTEDEHHVCI</sequence>
<dbReference type="Pfam" id="PF25106">
    <property type="entry name" value="VWA_4"/>
    <property type="match status" value="1"/>
</dbReference>
<evidence type="ECO:0000256" key="2">
    <source>
        <dbReference type="ARBA" id="ARBA00022525"/>
    </source>
</evidence>
<keyword evidence="3" id="KW-0732">Signal</keyword>
<dbReference type="AlphaFoldDB" id="A0AAY4ATS1"/>
<dbReference type="InterPro" id="IPR056862">
    <property type="entry name" value="VWA7_N"/>
</dbReference>
<keyword evidence="4" id="KW-0325">Glycoprotein</keyword>
<evidence type="ECO:0000259" key="6">
    <source>
        <dbReference type="Pfam" id="PF25106"/>
    </source>
</evidence>
<dbReference type="Ensembl" id="ENSDCDT00010012809.1">
    <property type="protein sequence ID" value="ENSDCDP00010012217.1"/>
    <property type="gene ID" value="ENSDCDG00010005456.1"/>
</dbReference>
<dbReference type="InterPro" id="IPR052577">
    <property type="entry name" value="VWA7"/>
</dbReference>
<name>A0AAY4ATS1_9TELE</name>
<keyword evidence="9" id="KW-1185">Reference proteome</keyword>
<feature type="domain" description="Hemicentin/VWA7 galactose-binding" evidence="5">
    <location>
        <begin position="479"/>
        <end position="527"/>
    </location>
</feature>
<dbReference type="SUPFAM" id="SSF53300">
    <property type="entry name" value="vWA-like"/>
    <property type="match status" value="1"/>
</dbReference>
<protein>
    <recommendedName>
        <fullName evidence="10">von Willebrand factor A domain containing 7</fullName>
    </recommendedName>
</protein>
<keyword evidence="2" id="KW-0964">Secreted</keyword>
<evidence type="ECO:0000313" key="9">
    <source>
        <dbReference type="Proteomes" id="UP000694580"/>
    </source>
</evidence>
<dbReference type="Pfam" id="PF23560">
    <property type="entry name" value="GBD_Hemicentin"/>
    <property type="match status" value="1"/>
</dbReference>
<dbReference type="InterPro" id="IPR036465">
    <property type="entry name" value="vWFA_dom_sf"/>
</dbReference>
<dbReference type="GO" id="GO:0005576">
    <property type="term" value="C:extracellular region"/>
    <property type="evidence" value="ECO:0007669"/>
    <property type="project" value="UniProtKB-SubCell"/>
</dbReference>
<reference evidence="8" key="3">
    <citation type="submission" date="2025-09" db="UniProtKB">
        <authorList>
            <consortium name="Ensembl"/>
        </authorList>
    </citation>
    <scope>IDENTIFICATION</scope>
</reference>
<comment type="subcellular location">
    <subcellularLocation>
        <location evidence="1">Secreted</location>
    </subcellularLocation>
</comment>